<dbReference type="Proteomes" id="UP000050346">
    <property type="component" value="Unassembled WGS sequence"/>
</dbReference>
<organism evidence="5 6">
    <name type="scientific">Pseudomonas amygdali pv. dendropanacis</name>
    <dbReference type="NCBI Taxonomy" id="235272"/>
    <lineage>
        <taxon>Bacteria</taxon>
        <taxon>Pseudomonadati</taxon>
        <taxon>Pseudomonadota</taxon>
        <taxon>Gammaproteobacteria</taxon>
        <taxon>Pseudomonadales</taxon>
        <taxon>Pseudomonadaceae</taxon>
        <taxon>Pseudomonas</taxon>
        <taxon>Pseudomonas amygdali</taxon>
    </lineage>
</organism>
<evidence type="ECO:0000259" key="4">
    <source>
        <dbReference type="Pfam" id="PF07687"/>
    </source>
</evidence>
<evidence type="ECO:0000256" key="1">
    <source>
        <dbReference type="ARBA" id="ARBA00022723"/>
    </source>
</evidence>
<dbReference type="Gene3D" id="3.40.630.10">
    <property type="entry name" value="Zn peptidases"/>
    <property type="match status" value="1"/>
</dbReference>
<evidence type="ECO:0000256" key="2">
    <source>
        <dbReference type="ARBA" id="ARBA00022801"/>
    </source>
</evidence>
<name>A0A0P9PFJ1_PSEA0</name>
<dbReference type="InterPro" id="IPR011650">
    <property type="entry name" value="Peptidase_M20_dimer"/>
</dbReference>
<dbReference type="SUPFAM" id="SSF55031">
    <property type="entry name" value="Bacterial exopeptidase dimerisation domain"/>
    <property type="match status" value="1"/>
</dbReference>
<evidence type="ECO:0000313" key="5">
    <source>
        <dbReference type="EMBL" id="KPX18788.1"/>
    </source>
</evidence>
<dbReference type="InterPro" id="IPR010169">
    <property type="entry name" value="AcOrn-deacetyl"/>
</dbReference>
<dbReference type="PATRIC" id="fig|235272.12.peg.2229"/>
<feature type="domain" description="Peptidase M20 dimerisation" evidence="4">
    <location>
        <begin position="191"/>
        <end position="299"/>
    </location>
</feature>
<sequence>MTLSLAFAQGAADACSNDGRSVLARTLEIARTLIGFPSVSDRSNLDLIEWVSGYLHGVGVQAQILPDVTGRKANLFASLGPRRPGGIILSGHTDVVPVAGQAWAQDPFSAHLDHGRLYGRGSSDMKGFIAVVLAMAPELMASARQSFHLALSYDEEVGAMGAKHLAPFISQAQLEPAGCIVGEPTSMELVIGHKGRHELNCCVHGKVAHSSLPSEGVNAIDYAARVQMQLQQVARRLAQGPLDSGFDVPYTTVQVCRVNGGVAGNVIPGQCSFDFEIRYLPGCDAEQLLVQIQDDAKQAMHGEMNDRAATASIEFSHTLHTPGLDEKGNQAFAQWVREASAMAHDRQRVAYSTEAGLFQAAGIPTIVCGPGSIKQAHKANEYVELAQLEACEQFLRRLACCEPLPPMPAGGEQ</sequence>
<keyword evidence="1" id="KW-0479">Metal-binding</keyword>
<dbReference type="SUPFAM" id="SSF53187">
    <property type="entry name" value="Zn-dependent exopeptidases"/>
    <property type="match status" value="1"/>
</dbReference>
<dbReference type="InterPro" id="IPR002933">
    <property type="entry name" value="Peptidase_M20"/>
</dbReference>
<evidence type="ECO:0000256" key="3">
    <source>
        <dbReference type="ARBA" id="ARBA00023285"/>
    </source>
</evidence>
<dbReference type="CDD" id="cd03894">
    <property type="entry name" value="M20_ArgE"/>
    <property type="match status" value="1"/>
</dbReference>
<keyword evidence="3" id="KW-0170">Cobalt</keyword>
<dbReference type="InterPro" id="IPR036264">
    <property type="entry name" value="Bact_exopeptidase_dim_dom"/>
</dbReference>
<reference evidence="5 6" key="1">
    <citation type="submission" date="2015-09" db="EMBL/GenBank/DDBJ databases">
        <title>Genome announcement of multiple Pseudomonas syringae strains.</title>
        <authorList>
            <person name="Thakur S."/>
            <person name="Wang P.W."/>
            <person name="Gong Y."/>
            <person name="Weir B.S."/>
            <person name="Guttman D.S."/>
        </authorList>
    </citation>
    <scope>NUCLEOTIDE SEQUENCE [LARGE SCALE GENOMIC DNA]</scope>
    <source>
        <strain evidence="5 6">ICMP9150</strain>
    </source>
</reference>
<dbReference type="EMBL" id="LJQG01000163">
    <property type="protein sequence ID" value="KPX18788.1"/>
    <property type="molecule type" value="Genomic_DNA"/>
</dbReference>
<dbReference type="RefSeq" id="WP_005733020.1">
    <property type="nucleotide sequence ID" value="NZ_JYHG01000005.1"/>
</dbReference>
<dbReference type="PANTHER" id="PTHR43808">
    <property type="entry name" value="ACETYLORNITHINE DEACETYLASE"/>
    <property type="match status" value="1"/>
</dbReference>
<proteinExistence type="predicted"/>
<dbReference type="GO" id="GO:0008777">
    <property type="term" value="F:acetylornithine deacetylase activity"/>
    <property type="evidence" value="ECO:0007669"/>
    <property type="project" value="TreeGrafter"/>
</dbReference>
<dbReference type="Pfam" id="PF07687">
    <property type="entry name" value="M20_dimer"/>
    <property type="match status" value="1"/>
</dbReference>
<dbReference type="NCBIfam" id="NF005710">
    <property type="entry name" value="PRK07522.1"/>
    <property type="match status" value="1"/>
</dbReference>
<dbReference type="GO" id="GO:0006526">
    <property type="term" value="P:L-arginine biosynthetic process"/>
    <property type="evidence" value="ECO:0007669"/>
    <property type="project" value="InterPro"/>
</dbReference>
<keyword evidence="2" id="KW-0378">Hydrolase</keyword>
<dbReference type="GO" id="GO:0046872">
    <property type="term" value="F:metal ion binding"/>
    <property type="evidence" value="ECO:0007669"/>
    <property type="project" value="UniProtKB-KW"/>
</dbReference>
<dbReference type="Pfam" id="PF01546">
    <property type="entry name" value="Peptidase_M20"/>
    <property type="match status" value="1"/>
</dbReference>
<dbReference type="PANTHER" id="PTHR43808:SF31">
    <property type="entry name" value="N-ACETYL-L-CITRULLINE DEACETYLASE"/>
    <property type="match status" value="1"/>
</dbReference>
<dbReference type="InterPro" id="IPR050072">
    <property type="entry name" value="Peptidase_M20A"/>
</dbReference>
<dbReference type="NCBIfam" id="TIGR01892">
    <property type="entry name" value="AcOrn-deacetyl"/>
    <property type="match status" value="1"/>
</dbReference>
<dbReference type="Gene3D" id="3.30.70.360">
    <property type="match status" value="1"/>
</dbReference>
<protein>
    <submittedName>
        <fullName evidence="5">N-acetylornithine deacetylase</fullName>
    </submittedName>
</protein>
<gene>
    <name evidence="5" type="ORF">ALO71_01668</name>
</gene>
<accession>A0A0P9PFJ1</accession>
<comment type="caution">
    <text evidence="5">The sequence shown here is derived from an EMBL/GenBank/DDBJ whole genome shotgun (WGS) entry which is preliminary data.</text>
</comment>
<dbReference type="AlphaFoldDB" id="A0A0P9PFJ1"/>
<evidence type="ECO:0000313" key="6">
    <source>
        <dbReference type="Proteomes" id="UP000050346"/>
    </source>
</evidence>